<dbReference type="GeneID" id="41338401"/>
<comment type="caution">
    <text evidence="1">The sequence shown here is derived from an EMBL/GenBank/DDBJ whole genome shotgun (WGS) entry which is preliminary data.</text>
</comment>
<dbReference type="AlphaFoldDB" id="A0A553IJG6"/>
<reference evidence="1 2" key="1">
    <citation type="submission" date="2019-07" db="EMBL/GenBank/DDBJ databases">
        <title>Genome sequence of Acholeplasma laidlawii strain with increased resistance to erythromycin.</title>
        <authorList>
            <person name="Medvedeva E.S."/>
            <person name="Baranova N.B."/>
            <person name="Siniagina M.N."/>
            <person name="Mouzykantov A."/>
            <person name="Chernova O.A."/>
            <person name="Chernov V.M."/>
        </authorList>
    </citation>
    <scope>NUCLEOTIDE SEQUENCE [LARGE SCALE GENOMIC DNA]</scope>
    <source>
        <strain evidence="1 2">PG8REry</strain>
    </source>
</reference>
<protein>
    <submittedName>
        <fullName evidence="1">Uncharacterized protein</fullName>
    </submittedName>
</protein>
<gene>
    <name evidence="1" type="ORF">FNV44_04605</name>
</gene>
<name>A0A553IJG6_ACHLA</name>
<sequence length="1074" mass="120206">MNKLKTIFSARKIAIFLMVAVSALILVACGPTNKVPYGSLGDNAYVTIGGNTVTEKQLYDQLRTSSINRLNTYIDEVVFADVVIDKANLSVFEVKAFEQEINTALFSSAAITPEQLNDLPDSMLAQRILSFVDSFIITNPGVDKDDLINFLDDVIADVIARGQAVDFDKDAPFVFGYVNKAAYPAYQGIIDALLDQYKLPVQKKVYANGLLGDTVGAETGDINDEDSTAYISEAHAVTYYKNNIAGRYDTSVVIVKFESVLEYETALRKHSIKSNSRGEWYRIPNIADQDLIDILQGGSSHPEWSTDGYHQKALDILVNDLKQDPNNLKTVDYRNTDFATYYSKYVINSTTDAALLLDDAQGNNQVLQVFLEIYDELHDTTYAADLASSAISMNDLIAEFTMEYTDPRFASAADLRNTVYNMDSNVLYDGGNGRDADDVPYAKPYSRQVQSIAGGQYLLFLLDDNRDDDKDILDETDAENVKFLENEPAQAYKNEAYAKLIEQRLTTTYVTSKVTERYKDVKINIYDPIIRELYANQNEYKGSKGYKDNNTLLDVNGTVLTVNDFFAYVEETLGLSTALDIIFIEKLRDAYGAEITADDMKDFRKQFETQYVNPFLANQYQSAGFPATMGIEKFLLLGFGAWAQDGRSATEDALDKIYVQQELRKLFQEDLTVHFDHDTVDNNIYTKLATLANTLQANDVAIDASHLLFQIDLDRDGQPDNPNELDQATRDELEVLIQQLIIQVNKRAKLAPSITQGLQNVVQSYNNSTRYTLTTVAYPGTDATQEEIDEYINSFNREDVWVPFRKAGIKLVYQDLGTISNETNFPGSQNGLDADFYEYAINMAQYIKDQVNAPDNGVAPTQEEKVNRANALLPMYAPTNIDSASKIESDGNAAVRTAFGWHLVIAKSFVHQQSALLEAVAESEKLDYTSKLDNPYVSGTKVVGYNNDGNEITWEQLYIYIEEAKDEKGITTLPTALQTTISKYFGPIFSNTKYTSTFAQLEIAFQYIFEGDIVLANADLNARLQVLRDANFNQFFSYAYFDGIDGTGSTIYDRAYNASFAASYGDFFNVLQGA</sequence>
<evidence type="ECO:0000313" key="1">
    <source>
        <dbReference type="EMBL" id="TRY00335.1"/>
    </source>
</evidence>
<dbReference type="RefSeq" id="WP_012242167.1">
    <property type="nucleotide sequence ID" value="NZ_JACAOE010000001.1"/>
</dbReference>
<dbReference type="EMBL" id="VKID01000001">
    <property type="protein sequence ID" value="TRY00335.1"/>
    <property type="molecule type" value="Genomic_DNA"/>
</dbReference>
<dbReference type="Proteomes" id="UP000315938">
    <property type="component" value="Unassembled WGS sequence"/>
</dbReference>
<organism evidence="1 2">
    <name type="scientific">Acholeplasma laidlawii</name>
    <dbReference type="NCBI Taxonomy" id="2148"/>
    <lineage>
        <taxon>Bacteria</taxon>
        <taxon>Bacillati</taxon>
        <taxon>Mycoplasmatota</taxon>
        <taxon>Mollicutes</taxon>
        <taxon>Acholeplasmatales</taxon>
        <taxon>Acholeplasmataceae</taxon>
        <taxon>Acholeplasma</taxon>
    </lineage>
</organism>
<dbReference type="PROSITE" id="PS51257">
    <property type="entry name" value="PROKAR_LIPOPROTEIN"/>
    <property type="match status" value="1"/>
</dbReference>
<accession>A0A553IJG6</accession>
<proteinExistence type="predicted"/>
<evidence type="ECO:0000313" key="2">
    <source>
        <dbReference type="Proteomes" id="UP000315938"/>
    </source>
</evidence>